<protein>
    <recommendedName>
        <fullName evidence="2">MADF domain-containing protein</fullName>
    </recommendedName>
</protein>
<feature type="compositionally biased region" description="Polar residues" evidence="1">
    <location>
        <begin position="98"/>
        <end position="165"/>
    </location>
</feature>
<dbReference type="PROSITE" id="PS51029">
    <property type="entry name" value="MADF"/>
    <property type="match status" value="1"/>
</dbReference>
<evidence type="ECO:0000313" key="3">
    <source>
        <dbReference type="EMBL" id="CAH2010536.1"/>
    </source>
</evidence>
<sequence>MEEKENIIFVQIVEKYPCLYDYTHPEYAKRQVVEKTWNLVAKEAKISATQCKEKWKNIRTAFSRAQKKPRSGSGVNKKKYYLQDVLHFLVPFIKSRSQSGNLLSPSSENDPATDTTNMSDVESVQENVDSECPSQAQPTTDGTESLTQNEKVACSSKSGTVTISRSRPGKNNYDSLTKDVLTTVQEHFKRPRTEEDRFDVFGKTVAMKLREVDKRHSLIAEKIINDVIFEAELGGLTLQHRCVNMQEMYNARNPNMQQHQPLILPCQSASNSTSYSSSTSFISTPATSLNCQFQQNNSTNQQQLSSDDVVVVRLNNTSAASYFTEFTDDQVEMIEEPAPTSCVNEVTLTTEKNEISPKQARSSENGRCNDSNERGRLPGSRPDLSKKRRSEELSNDVLVSGENSNNTQDTTTYINSESTTNNSESESSNHHSSRPPKPSKSKRLDDSFANEVLVSVRDHFKRPRTEDRRDLIGKDVAIKLRALDAKKILVAEKLINDLLFEAKIGHLTPDHAYISMRDVLKQNNQRNYVHGTYTPVSFVASGNPSPPCLPIPSQHSEQYYKLVIYSTVIMSSPTHKCKHLHFQEINPVKQKYWYRFQILQHHSLQPLMLIHDLYATMTFV</sequence>
<reference evidence="3" key="1">
    <citation type="submission" date="2022-03" db="EMBL/GenBank/DDBJ databases">
        <authorList>
            <person name="Sayadi A."/>
        </authorList>
    </citation>
    <scope>NUCLEOTIDE SEQUENCE</scope>
</reference>
<feature type="compositionally biased region" description="Basic residues" evidence="1">
    <location>
        <begin position="431"/>
        <end position="441"/>
    </location>
</feature>
<dbReference type="Proteomes" id="UP001152888">
    <property type="component" value="Unassembled WGS sequence"/>
</dbReference>
<dbReference type="PANTHER" id="PTHR12243">
    <property type="entry name" value="MADF DOMAIN TRANSCRIPTION FACTOR"/>
    <property type="match status" value="1"/>
</dbReference>
<dbReference type="EMBL" id="CAKOFQ010007980">
    <property type="protein sequence ID" value="CAH2010536.1"/>
    <property type="molecule type" value="Genomic_DNA"/>
</dbReference>
<gene>
    <name evidence="3" type="ORF">ACAOBT_LOCUS31592</name>
</gene>
<dbReference type="AlphaFoldDB" id="A0A9P0Q8F9"/>
<feature type="domain" description="MADF" evidence="2">
    <location>
        <begin position="8"/>
        <end position="94"/>
    </location>
</feature>
<comment type="caution">
    <text evidence="3">The sequence shown here is derived from an EMBL/GenBank/DDBJ whole genome shotgun (WGS) entry which is preliminary data.</text>
</comment>
<dbReference type="GO" id="GO:0006357">
    <property type="term" value="P:regulation of transcription by RNA polymerase II"/>
    <property type="evidence" value="ECO:0007669"/>
    <property type="project" value="TreeGrafter"/>
</dbReference>
<feature type="region of interest" description="Disordered" evidence="1">
    <location>
        <begin position="98"/>
        <end position="174"/>
    </location>
</feature>
<feature type="compositionally biased region" description="Polar residues" evidence="1">
    <location>
        <begin position="401"/>
        <end position="414"/>
    </location>
</feature>
<dbReference type="GO" id="GO:0005634">
    <property type="term" value="C:nucleus"/>
    <property type="evidence" value="ECO:0007669"/>
    <property type="project" value="TreeGrafter"/>
</dbReference>
<dbReference type="GO" id="GO:0005667">
    <property type="term" value="C:transcription regulator complex"/>
    <property type="evidence" value="ECO:0007669"/>
    <property type="project" value="TreeGrafter"/>
</dbReference>
<dbReference type="OrthoDB" id="6776939at2759"/>
<dbReference type="InterPro" id="IPR006578">
    <property type="entry name" value="MADF-dom"/>
</dbReference>
<dbReference type="PANTHER" id="PTHR12243:SF67">
    <property type="entry name" value="COREPRESSOR OF PANGOLIN, ISOFORM A-RELATED"/>
    <property type="match status" value="1"/>
</dbReference>
<dbReference type="Pfam" id="PF10545">
    <property type="entry name" value="MADF_DNA_bdg"/>
    <property type="match status" value="1"/>
</dbReference>
<keyword evidence="4" id="KW-1185">Reference proteome</keyword>
<accession>A0A9P0Q8F9</accession>
<proteinExistence type="predicted"/>
<feature type="compositionally biased region" description="Polar residues" evidence="1">
    <location>
        <begin position="359"/>
        <end position="369"/>
    </location>
</feature>
<evidence type="ECO:0000256" key="1">
    <source>
        <dbReference type="SAM" id="MobiDB-lite"/>
    </source>
</evidence>
<evidence type="ECO:0000313" key="4">
    <source>
        <dbReference type="Proteomes" id="UP001152888"/>
    </source>
</evidence>
<evidence type="ECO:0000259" key="2">
    <source>
        <dbReference type="PROSITE" id="PS51029"/>
    </source>
</evidence>
<dbReference type="SMART" id="SM00595">
    <property type="entry name" value="MADF"/>
    <property type="match status" value="1"/>
</dbReference>
<feature type="compositionally biased region" description="Low complexity" evidence="1">
    <location>
        <begin position="415"/>
        <end position="426"/>
    </location>
</feature>
<feature type="region of interest" description="Disordered" evidence="1">
    <location>
        <begin position="349"/>
        <end position="446"/>
    </location>
</feature>
<organism evidence="3 4">
    <name type="scientific">Acanthoscelides obtectus</name>
    <name type="common">Bean weevil</name>
    <name type="synonym">Bruchus obtectus</name>
    <dbReference type="NCBI Taxonomy" id="200917"/>
    <lineage>
        <taxon>Eukaryota</taxon>
        <taxon>Metazoa</taxon>
        <taxon>Ecdysozoa</taxon>
        <taxon>Arthropoda</taxon>
        <taxon>Hexapoda</taxon>
        <taxon>Insecta</taxon>
        <taxon>Pterygota</taxon>
        <taxon>Neoptera</taxon>
        <taxon>Endopterygota</taxon>
        <taxon>Coleoptera</taxon>
        <taxon>Polyphaga</taxon>
        <taxon>Cucujiformia</taxon>
        <taxon>Chrysomeloidea</taxon>
        <taxon>Chrysomelidae</taxon>
        <taxon>Bruchinae</taxon>
        <taxon>Bruchini</taxon>
        <taxon>Acanthoscelides</taxon>
    </lineage>
</organism>
<dbReference type="InterPro" id="IPR039353">
    <property type="entry name" value="TF_Adf1"/>
</dbReference>
<feature type="compositionally biased region" description="Basic and acidic residues" evidence="1">
    <location>
        <begin position="383"/>
        <end position="392"/>
    </location>
</feature>
<name>A0A9P0Q8F9_ACAOB</name>